<feature type="domain" description="Plastocyanin-like" evidence="10">
    <location>
        <begin position="114"/>
        <end position="238"/>
    </location>
</feature>
<dbReference type="GO" id="GO:0005507">
    <property type="term" value="F:copper ion binding"/>
    <property type="evidence" value="ECO:0007669"/>
    <property type="project" value="InterPro"/>
</dbReference>
<evidence type="ECO:0000313" key="12">
    <source>
        <dbReference type="Proteomes" id="UP001225378"/>
    </source>
</evidence>
<evidence type="ECO:0000256" key="2">
    <source>
        <dbReference type="ARBA" id="ARBA00022723"/>
    </source>
</evidence>
<dbReference type="InterPro" id="IPR008972">
    <property type="entry name" value="Cupredoxin"/>
</dbReference>
<dbReference type="EMBL" id="CP157743">
    <property type="protein sequence ID" value="XBS21013.1"/>
    <property type="molecule type" value="Genomic_DNA"/>
</dbReference>
<protein>
    <recommendedName>
        <fullName evidence="5">Multicopper oxidase CueO</fullName>
        <ecNumber evidence="4">1.16.3.4</ecNumber>
    </recommendedName>
    <alternativeName>
        <fullName evidence="6">Copper efflux oxidase</fullName>
    </alternativeName>
    <alternativeName>
        <fullName evidence="7">Cuprous oxidase</fullName>
    </alternativeName>
</protein>
<dbReference type="AlphaFoldDB" id="A0AAU7NVK0"/>
<dbReference type="InterPro" id="IPR045087">
    <property type="entry name" value="Cu-oxidase_fam"/>
</dbReference>
<dbReference type="Gene3D" id="2.60.40.420">
    <property type="entry name" value="Cupredoxins - blue copper proteins"/>
    <property type="match status" value="3"/>
</dbReference>
<dbReference type="InterPro" id="IPR006311">
    <property type="entry name" value="TAT_signal"/>
</dbReference>
<evidence type="ECO:0000256" key="1">
    <source>
        <dbReference type="ARBA" id="ARBA00011245"/>
    </source>
</evidence>
<dbReference type="EC" id="1.16.3.4" evidence="4"/>
<accession>A0AAU7NVK0</accession>
<comment type="catalytic activity">
    <reaction evidence="8">
        <text>4 Cu(+) + O2 + 4 H(+) = 4 Cu(2+) + 2 H2O</text>
        <dbReference type="Rhea" id="RHEA:30083"/>
        <dbReference type="ChEBI" id="CHEBI:15377"/>
        <dbReference type="ChEBI" id="CHEBI:15378"/>
        <dbReference type="ChEBI" id="CHEBI:15379"/>
        <dbReference type="ChEBI" id="CHEBI:29036"/>
        <dbReference type="ChEBI" id="CHEBI:49552"/>
        <dbReference type="EC" id="1.16.3.4"/>
    </reaction>
    <physiologicalReaction direction="left-to-right" evidence="8">
        <dbReference type="Rhea" id="RHEA:30084"/>
    </physiologicalReaction>
</comment>
<dbReference type="InterPro" id="IPR011706">
    <property type="entry name" value="Cu-oxidase_C"/>
</dbReference>
<dbReference type="PANTHER" id="PTHR48267">
    <property type="entry name" value="CUPREDOXIN SUPERFAMILY PROTEIN"/>
    <property type="match status" value="1"/>
</dbReference>
<evidence type="ECO:0000256" key="8">
    <source>
        <dbReference type="ARBA" id="ARBA00048092"/>
    </source>
</evidence>
<organism evidence="11 12">
    <name type="scientific">Methylomarinum roseum</name>
    <dbReference type="NCBI Taxonomy" id="3067653"/>
    <lineage>
        <taxon>Bacteria</taxon>
        <taxon>Pseudomonadati</taxon>
        <taxon>Pseudomonadota</taxon>
        <taxon>Gammaproteobacteria</taxon>
        <taxon>Methylococcales</taxon>
        <taxon>Methylococcaceae</taxon>
        <taxon>Methylomarinum</taxon>
    </lineage>
</organism>
<dbReference type="KEGG" id="mech:Q9L42_002505"/>
<evidence type="ECO:0000256" key="3">
    <source>
        <dbReference type="ARBA" id="ARBA00023002"/>
    </source>
</evidence>
<evidence type="ECO:0000313" key="11">
    <source>
        <dbReference type="EMBL" id="XBS21013.1"/>
    </source>
</evidence>
<dbReference type="SUPFAM" id="SSF49503">
    <property type="entry name" value="Cupredoxins"/>
    <property type="match status" value="3"/>
</dbReference>
<evidence type="ECO:0000256" key="5">
    <source>
        <dbReference type="ARBA" id="ARBA00041027"/>
    </source>
</evidence>
<keyword evidence="3" id="KW-0560">Oxidoreductase</keyword>
<dbReference type="InterPro" id="IPR002355">
    <property type="entry name" value="Cu_oxidase_Cu_BS"/>
</dbReference>
<dbReference type="PROSITE" id="PS51318">
    <property type="entry name" value="TAT"/>
    <property type="match status" value="1"/>
</dbReference>
<dbReference type="Proteomes" id="UP001225378">
    <property type="component" value="Chromosome"/>
</dbReference>
<evidence type="ECO:0000259" key="9">
    <source>
        <dbReference type="Pfam" id="PF07731"/>
    </source>
</evidence>
<evidence type="ECO:0000259" key="10">
    <source>
        <dbReference type="Pfam" id="PF07732"/>
    </source>
</evidence>
<comment type="subunit">
    <text evidence="1">Monomer.</text>
</comment>
<dbReference type="InterPro" id="IPR011707">
    <property type="entry name" value="Cu-oxidase-like_N"/>
</dbReference>
<name>A0AAU7NVK0_9GAMM</name>
<dbReference type="Pfam" id="PF07732">
    <property type="entry name" value="Cu-oxidase_3"/>
    <property type="match status" value="1"/>
</dbReference>
<dbReference type="GO" id="GO:0016491">
    <property type="term" value="F:oxidoreductase activity"/>
    <property type="evidence" value="ECO:0007669"/>
    <property type="project" value="UniProtKB-KW"/>
</dbReference>
<feature type="domain" description="Plastocyanin-like" evidence="9">
    <location>
        <begin position="457"/>
        <end position="565"/>
    </location>
</feature>
<dbReference type="PANTHER" id="PTHR48267:SF1">
    <property type="entry name" value="BILIRUBIN OXIDASE"/>
    <property type="match status" value="1"/>
</dbReference>
<keyword evidence="2" id="KW-0479">Metal-binding</keyword>
<dbReference type="RefSeq" id="WP_305910008.1">
    <property type="nucleotide sequence ID" value="NZ_CP157743.1"/>
</dbReference>
<dbReference type="Pfam" id="PF07731">
    <property type="entry name" value="Cu-oxidase_2"/>
    <property type="match status" value="1"/>
</dbReference>
<gene>
    <name evidence="11" type="ORF">Q9L42_002505</name>
</gene>
<sequence length="567" mass="64014">MTIKRRQILKAGAAALTTPAIFGGAMLSKTAQAQLCRPTGIRSPGTEPDSPPVTPFTEPLFIPDALSPVNPASLTTPPDPNRHQRFDEFQPIKYYEQRITEGYWNYHSELTQLTPNQSGSLAWMYNGSTPGETLVARYGEPVFVRRYNDLPTADQIQMPIGYPAISTHLHNAHTASESDGYPMDFAEPGQFWDHHYAMMYARNDPNEALASLWYHDHMIDFTATNVYAGLSGMAIFYDHIDSGDENDKHPHALRLPGNMRFGGAPGSANGYDISLILHDVRFDSSGNPAYNVFDTDGHLGDLITVNRKVMPYLNVERRKYRFRIYDGGPSRFYELQLGDGDPFFIISNDGNLLEEPVEATSIVLGPANRQDVIIDFSRYSPGQTVEFFNVMEQINGQGPSGRRLDGPSRMNVMQFRIIDSNVEDNSQIPDFMRKLPPINLNEVVAEREWVFDHDMGLWTVNGSFMDPTIISAAPRQGTAEIWHFRNAGSSWAHPCHVHFEEFQVLEWNGKKPTGVLRSRKDVATLGPNDHAKVFYRFDDFVGRYVIHCHNNVHEDNAMMLRWDITPG</sequence>
<proteinExistence type="predicted"/>
<dbReference type="PROSITE" id="PS00080">
    <property type="entry name" value="MULTICOPPER_OXIDASE2"/>
    <property type="match status" value="1"/>
</dbReference>
<evidence type="ECO:0000256" key="6">
    <source>
        <dbReference type="ARBA" id="ARBA00042896"/>
    </source>
</evidence>
<reference evidence="11 12" key="1">
    <citation type="journal article" date="2024" name="Microbiology">
        <title>Methylomarinum rosea sp. nov., a novel halophilic methanotrophic bacterium from the hypersaline Lake Elton.</title>
        <authorList>
            <person name="Suleimanov R.Z."/>
            <person name="Oshkin I.Y."/>
            <person name="Danilova O.V."/>
            <person name="Suzina N.E."/>
            <person name="Dedysh S.N."/>
        </authorList>
    </citation>
    <scope>NUCLEOTIDE SEQUENCE [LARGE SCALE GENOMIC DNA]</scope>
    <source>
        <strain evidence="11 12">Ch1-1</strain>
    </source>
</reference>
<evidence type="ECO:0000256" key="4">
    <source>
        <dbReference type="ARBA" id="ARBA00038978"/>
    </source>
</evidence>
<keyword evidence="12" id="KW-1185">Reference proteome</keyword>
<evidence type="ECO:0000256" key="7">
    <source>
        <dbReference type="ARBA" id="ARBA00043090"/>
    </source>
</evidence>